<evidence type="ECO:0000313" key="1">
    <source>
        <dbReference type="EMBL" id="KAL3504388.1"/>
    </source>
</evidence>
<dbReference type="AlphaFoldDB" id="A0ABD2YA90"/>
<reference evidence="1 2" key="1">
    <citation type="submission" date="2024-11" db="EMBL/GenBank/DDBJ databases">
        <title>A near-complete genome assembly of Cinchona calisaya.</title>
        <authorList>
            <person name="Lian D.C."/>
            <person name="Zhao X.W."/>
            <person name="Wei L."/>
        </authorList>
    </citation>
    <scope>NUCLEOTIDE SEQUENCE [LARGE SCALE GENOMIC DNA]</scope>
    <source>
        <tissue evidence="1">Nenye</tissue>
    </source>
</reference>
<proteinExistence type="predicted"/>
<protein>
    <submittedName>
        <fullName evidence="1">Uncharacterized protein</fullName>
    </submittedName>
</protein>
<name>A0ABD2YA90_9GENT</name>
<dbReference type="EMBL" id="JBJUIK010000014">
    <property type="protein sequence ID" value="KAL3504388.1"/>
    <property type="molecule type" value="Genomic_DNA"/>
</dbReference>
<dbReference type="Proteomes" id="UP001630127">
    <property type="component" value="Unassembled WGS sequence"/>
</dbReference>
<evidence type="ECO:0000313" key="2">
    <source>
        <dbReference type="Proteomes" id="UP001630127"/>
    </source>
</evidence>
<comment type="caution">
    <text evidence="1">The sequence shown here is derived from an EMBL/GenBank/DDBJ whole genome shotgun (WGS) entry which is preliminary data.</text>
</comment>
<sequence>ADLFLESQRIKYPIEIWTRDIADARTYLLTLHKIGIKNMLYTVAYDFAS</sequence>
<organism evidence="1 2">
    <name type="scientific">Cinchona calisaya</name>
    <dbReference type="NCBI Taxonomy" id="153742"/>
    <lineage>
        <taxon>Eukaryota</taxon>
        <taxon>Viridiplantae</taxon>
        <taxon>Streptophyta</taxon>
        <taxon>Embryophyta</taxon>
        <taxon>Tracheophyta</taxon>
        <taxon>Spermatophyta</taxon>
        <taxon>Magnoliopsida</taxon>
        <taxon>eudicotyledons</taxon>
        <taxon>Gunneridae</taxon>
        <taxon>Pentapetalae</taxon>
        <taxon>asterids</taxon>
        <taxon>lamiids</taxon>
        <taxon>Gentianales</taxon>
        <taxon>Rubiaceae</taxon>
        <taxon>Cinchonoideae</taxon>
        <taxon>Cinchoneae</taxon>
        <taxon>Cinchona</taxon>
    </lineage>
</organism>
<gene>
    <name evidence="1" type="ORF">ACH5RR_034229</name>
</gene>
<accession>A0ABD2YA90</accession>
<feature type="non-terminal residue" evidence="1">
    <location>
        <position position="1"/>
    </location>
</feature>
<keyword evidence="2" id="KW-1185">Reference proteome</keyword>